<gene>
    <name evidence="6" type="primary">ecfT_2</name>
    <name evidence="6" type="ORF">CLORY_44270</name>
</gene>
<comment type="caution">
    <text evidence="6">The sequence shown here is derived from an EMBL/GenBank/DDBJ whole genome shotgun (WGS) entry which is preliminary data.</text>
</comment>
<dbReference type="PANTHER" id="PTHR33514">
    <property type="entry name" value="PROTEIN ABCI12, CHLOROPLASTIC"/>
    <property type="match status" value="1"/>
</dbReference>
<evidence type="ECO:0000256" key="1">
    <source>
        <dbReference type="ARBA" id="ARBA00004141"/>
    </source>
</evidence>
<feature type="transmembrane region" description="Helical" evidence="5">
    <location>
        <begin position="113"/>
        <end position="135"/>
    </location>
</feature>
<dbReference type="EMBL" id="MZGV01000113">
    <property type="protein sequence ID" value="OPJ55361.1"/>
    <property type="molecule type" value="Genomic_DNA"/>
</dbReference>
<dbReference type="Proteomes" id="UP000190080">
    <property type="component" value="Unassembled WGS sequence"/>
</dbReference>
<feature type="transmembrane region" description="Helical" evidence="5">
    <location>
        <begin position="247"/>
        <end position="267"/>
    </location>
</feature>
<evidence type="ECO:0000313" key="6">
    <source>
        <dbReference type="EMBL" id="OPJ55361.1"/>
    </source>
</evidence>
<keyword evidence="4 5" id="KW-0472">Membrane</keyword>
<accession>A0A1V4I5U2</accession>
<evidence type="ECO:0000313" key="7">
    <source>
        <dbReference type="Proteomes" id="UP000190080"/>
    </source>
</evidence>
<dbReference type="Pfam" id="PF02361">
    <property type="entry name" value="CbiQ"/>
    <property type="match status" value="1"/>
</dbReference>
<sequence length="275" mass="31474">MTKTGSLYIEGDSIFHRLDGSIKFLLLICWTIFVFMFLDIRIFGIVLIVGLIMLKMSKLPKKAVLPLFVFMIVFTLINAIYILVITPTFGSKLAGHYTVLLHFGPYKLTLETLFYTLTLSCKYICMLPVTLIFIFTTHPSSFASSLNRVGISYKVAYAVNIALRYIPDVRSEVQNIINAQEARGVAFKRGDAPLFKRLKNYIVILLPLIISSLDRVEVISNAMDLRGFGRYDKRTWYSRRTLKRLDFIFLGLIVLLLIGGIVLRNTVFKGFWYPI</sequence>
<proteinExistence type="predicted"/>
<evidence type="ECO:0000256" key="2">
    <source>
        <dbReference type="ARBA" id="ARBA00022692"/>
    </source>
</evidence>
<reference evidence="6 7" key="1">
    <citation type="submission" date="2017-03" db="EMBL/GenBank/DDBJ databases">
        <title>Genome sequence of Clostridium oryzae DSM 28571.</title>
        <authorList>
            <person name="Poehlein A."/>
            <person name="Daniel R."/>
        </authorList>
    </citation>
    <scope>NUCLEOTIDE SEQUENCE [LARGE SCALE GENOMIC DNA]</scope>
    <source>
        <strain evidence="6 7">DSM 28571</strain>
    </source>
</reference>
<comment type="subcellular location">
    <subcellularLocation>
        <location evidence="1">Membrane</location>
        <topology evidence="1">Multi-pass membrane protein</topology>
    </subcellularLocation>
</comment>
<dbReference type="OrthoDB" id="8635523at2"/>
<name>A0A1V4I5U2_9CLOT</name>
<dbReference type="CDD" id="cd16914">
    <property type="entry name" value="EcfT"/>
    <property type="match status" value="1"/>
</dbReference>
<evidence type="ECO:0000256" key="3">
    <source>
        <dbReference type="ARBA" id="ARBA00022989"/>
    </source>
</evidence>
<keyword evidence="3 5" id="KW-1133">Transmembrane helix</keyword>
<evidence type="ECO:0000256" key="5">
    <source>
        <dbReference type="SAM" id="Phobius"/>
    </source>
</evidence>
<dbReference type="GO" id="GO:0005886">
    <property type="term" value="C:plasma membrane"/>
    <property type="evidence" value="ECO:0007669"/>
    <property type="project" value="TreeGrafter"/>
</dbReference>
<dbReference type="InterPro" id="IPR003339">
    <property type="entry name" value="ABC/ECF_trnsptr_transmembrane"/>
</dbReference>
<dbReference type="STRING" id="1450648.CLORY_44270"/>
<organism evidence="6 7">
    <name type="scientific">Clostridium oryzae</name>
    <dbReference type="NCBI Taxonomy" id="1450648"/>
    <lineage>
        <taxon>Bacteria</taxon>
        <taxon>Bacillati</taxon>
        <taxon>Bacillota</taxon>
        <taxon>Clostridia</taxon>
        <taxon>Eubacteriales</taxon>
        <taxon>Clostridiaceae</taxon>
        <taxon>Clostridium</taxon>
    </lineage>
</organism>
<dbReference type="AlphaFoldDB" id="A0A1V4I5U2"/>
<evidence type="ECO:0000256" key="4">
    <source>
        <dbReference type="ARBA" id="ARBA00023136"/>
    </source>
</evidence>
<keyword evidence="2 5" id="KW-0812">Transmembrane</keyword>
<protein>
    <submittedName>
        <fullName evidence="6">Energy-coupling factor transporter transmembrane protein EcfT</fullName>
    </submittedName>
</protein>
<feature type="transmembrane region" description="Helical" evidence="5">
    <location>
        <begin position="24"/>
        <end position="52"/>
    </location>
</feature>
<dbReference type="PANTHER" id="PTHR33514:SF1">
    <property type="entry name" value="ABC TRANSPORTER PERMEASE"/>
    <property type="match status" value="1"/>
</dbReference>
<feature type="transmembrane region" description="Helical" evidence="5">
    <location>
        <begin position="64"/>
        <end position="84"/>
    </location>
</feature>
<keyword evidence="7" id="KW-1185">Reference proteome</keyword>
<dbReference type="RefSeq" id="WP_079428606.1">
    <property type="nucleotide sequence ID" value="NZ_MZGV01000113.1"/>
</dbReference>